<dbReference type="AlphaFoldDB" id="A0A644Y1M3"/>
<evidence type="ECO:0000313" key="5">
    <source>
        <dbReference type="EMBL" id="MPM20134.1"/>
    </source>
</evidence>
<dbReference type="Pfam" id="PF01364">
    <property type="entry name" value="Peptidase_C25"/>
    <property type="match status" value="1"/>
</dbReference>
<dbReference type="InterPro" id="IPR029031">
    <property type="entry name" value="Gingipain_N_sf"/>
</dbReference>
<dbReference type="Gene3D" id="3.40.50.10390">
    <property type="entry name" value="Gingipain r, domain 1"/>
    <property type="match status" value="1"/>
</dbReference>
<comment type="caution">
    <text evidence="5">The sequence shown here is derived from an EMBL/GenBank/DDBJ whole genome shotgun (WGS) entry which is preliminary data.</text>
</comment>
<dbReference type="Pfam" id="PF08126">
    <property type="entry name" value="Propeptide_C25"/>
    <property type="match status" value="1"/>
</dbReference>
<evidence type="ECO:0000259" key="4">
    <source>
        <dbReference type="Pfam" id="PF18962"/>
    </source>
</evidence>
<dbReference type="NCBIfam" id="TIGR04183">
    <property type="entry name" value="Por_Secre_tail"/>
    <property type="match status" value="1"/>
</dbReference>
<dbReference type="InterPro" id="IPR026444">
    <property type="entry name" value="Secre_tail"/>
</dbReference>
<dbReference type="GO" id="GO:0006508">
    <property type="term" value="P:proteolysis"/>
    <property type="evidence" value="ECO:0007669"/>
    <property type="project" value="InterPro"/>
</dbReference>
<dbReference type="GO" id="GO:0004197">
    <property type="term" value="F:cysteine-type endopeptidase activity"/>
    <property type="evidence" value="ECO:0007669"/>
    <property type="project" value="InterPro"/>
</dbReference>
<proteinExistence type="predicted"/>
<accession>A0A644Y1M3</accession>
<dbReference type="InterPro" id="IPR029030">
    <property type="entry name" value="Caspase-like_dom_sf"/>
</dbReference>
<dbReference type="InterPro" id="IPR012600">
    <property type="entry name" value="Propeptide_C25"/>
</dbReference>
<feature type="domain" description="Gingipain propeptide" evidence="3">
    <location>
        <begin position="34"/>
        <end position="183"/>
    </location>
</feature>
<name>A0A644Y1M3_9ZZZZ</name>
<evidence type="ECO:0000259" key="2">
    <source>
        <dbReference type="Pfam" id="PF01364"/>
    </source>
</evidence>
<protein>
    <recommendedName>
        <fullName evidence="6">Gingipain domain-containing protein</fullName>
    </recommendedName>
</protein>
<dbReference type="SUPFAM" id="SSF52129">
    <property type="entry name" value="Caspase-like"/>
    <property type="match status" value="1"/>
</dbReference>
<dbReference type="Gene3D" id="2.60.40.3800">
    <property type="match status" value="1"/>
</dbReference>
<gene>
    <name evidence="5" type="ORF">SDC9_66563</name>
</gene>
<evidence type="ECO:0000259" key="3">
    <source>
        <dbReference type="Pfam" id="PF08126"/>
    </source>
</evidence>
<dbReference type="Pfam" id="PF18962">
    <property type="entry name" value="Por_Secre_tail"/>
    <property type="match status" value="1"/>
</dbReference>
<keyword evidence="1" id="KW-0732">Signal</keyword>
<dbReference type="EMBL" id="VSSQ01003320">
    <property type="protein sequence ID" value="MPM20134.1"/>
    <property type="molecule type" value="Genomic_DNA"/>
</dbReference>
<dbReference type="Gene3D" id="3.40.50.1460">
    <property type="match status" value="1"/>
</dbReference>
<feature type="domain" description="Secretion system C-terminal sorting" evidence="4">
    <location>
        <begin position="622"/>
        <end position="688"/>
    </location>
</feature>
<evidence type="ECO:0008006" key="6">
    <source>
        <dbReference type="Google" id="ProtNLM"/>
    </source>
</evidence>
<evidence type="ECO:0000256" key="1">
    <source>
        <dbReference type="ARBA" id="ARBA00022729"/>
    </source>
</evidence>
<feature type="domain" description="Gingipain" evidence="2">
    <location>
        <begin position="216"/>
        <end position="603"/>
    </location>
</feature>
<dbReference type="InterPro" id="IPR001769">
    <property type="entry name" value="Gingipain"/>
</dbReference>
<organism evidence="5">
    <name type="scientific">bioreactor metagenome</name>
    <dbReference type="NCBI Taxonomy" id="1076179"/>
    <lineage>
        <taxon>unclassified sequences</taxon>
        <taxon>metagenomes</taxon>
        <taxon>ecological metagenomes</taxon>
    </lineage>
</organism>
<dbReference type="InterPro" id="IPR038490">
    <property type="entry name" value="Gingipain_propep_sf"/>
</dbReference>
<reference evidence="5" key="1">
    <citation type="submission" date="2019-08" db="EMBL/GenBank/DDBJ databases">
        <authorList>
            <person name="Kucharzyk K."/>
            <person name="Murdoch R.W."/>
            <person name="Higgins S."/>
            <person name="Loffler F."/>
        </authorList>
    </citation>
    <scope>NUCLEOTIDE SEQUENCE</scope>
</reference>
<sequence length="690" mass="76214">MRALLVLVAAVSMTVLSFAQTAEYTYRFNDYKIQDHGDFQTIVFNNTQQYGVTGEPTLPYMQVSLLLPPGESVSSVVFIPQNEVVIPGTFNLPPVQPDYPYSAGSIGASVKKETVYSSSEIYPKQPASTLVTQYLNGYSFALGKFTPVRWNPATGALSYFSSVKIVVHSARSAASEQAMKNLSSTDAVKLRVRTLAQNDAMMDLYPTKQPLDAYQYLIITTAALKPYFEPLKNYYDSIGVSTRIATTDSIYNVMTGNGIRTRIRNYIIQEYQNSSIEYVMLGGDVSKIGARGFYCYVISGAGYEDDNIPADLYFSGLDGTFDADNDGIYGEALTDSVDLLPEIAIGRYPVDDATEISNMVTKTINYQKYPVMGDMNKILMLGELLLDTPLTLGQDYLKLLIDNHSDNGYTTSGIPSATNTIDTLYDQWNQAFGYADEWSQTEMIDQINQGYSFIHHVGHSGEEYMMRMFISDFDETTFAPLNGTSHSYGLVYSHGCMCGSFDWDDCIAEKSVLMNDYLVACIVNSRYGWFNEGQTEGPSQHLHREFINAIYNPTINERNLGNAFIMSKIATAPWVDLAGEYEFGAQRWVHYDNNLLGDPALRLWVNAIETGVAENEPCSLSVYPNPAEDVLSIGSGYDGAQISMFNTLGEVVMSGIVSGTTINIGTLPAGVYLLKVNLNGVVSSAKVLVR</sequence>